<gene>
    <name evidence="2" type="ORF">SBF1_780010</name>
</gene>
<evidence type="ECO:0000313" key="2">
    <source>
        <dbReference type="EMBL" id="SPF54633.1"/>
    </source>
</evidence>
<organism evidence="2 3">
    <name type="scientific">Candidatus Desulfosporosinus infrequens</name>
    <dbReference type="NCBI Taxonomy" id="2043169"/>
    <lineage>
        <taxon>Bacteria</taxon>
        <taxon>Bacillati</taxon>
        <taxon>Bacillota</taxon>
        <taxon>Clostridia</taxon>
        <taxon>Eubacteriales</taxon>
        <taxon>Desulfitobacteriaceae</taxon>
        <taxon>Desulfosporosinus</taxon>
    </lineage>
</organism>
<feature type="region of interest" description="Disordered" evidence="1">
    <location>
        <begin position="1"/>
        <end position="47"/>
    </location>
</feature>
<sequence>MPHQEENRESGESPVRSRHCDRRATAKPPVNPLIWEGAVSDDPEPGDLPIEEYCPNVEFGMCCFTERKVKSSAN</sequence>
<feature type="compositionally biased region" description="Basic and acidic residues" evidence="1">
    <location>
        <begin position="1"/>
        <end position="11"/>
    </location>
</feature>
<accession>A0A2U3LRU7</accession>
<protein>
    <submittedName>
        <fullName evidence="2">Uncharacterized protein</fullName>
    </submittedName>
</protein>
<dbReference type="EMBL" id="OMOF01000756">
    <property type="protein sequence ID" value="SPF54633.1"/>
    <property type="molecule type" value="Genomic_DNA"/>
</dbReference>
<name>A0A2U3LRU7_9FIRM</name>
<reference evidence="3" key="1">
    <citation type="submission" date="2018-02" db="EMBL/GenBank/DDBJ databases">
        <authorList>
            <person name="Hausmann B."/>
        </authorList>
    </citation>
    <scope>NUCLEOTIDE SEQUENCE [LARGE SCALE GENOMIC DNA]</scope>
    <source>
        <strain evidence="3">Peat soil MAG SbF1</strain>
    </source>
</reference>
<evidence type="ECO:0000256" key="1">
    <source>
        <dbReference type="SAM" id="MobiDB-lite"/>
    </source>
</evidence>
<dbReference type="Proteomes" id="UP000238916">
    <property type="component" value="Unassembled WGS sequence"/>
</dbReference>
<evidence type="ECO:0000313" key="3">
    <source>
        <dbReference type="Proteomes" id="UP000238916"/>
    </source>
</evidence>
<proteinExistence type="predicted"/>
<dbReference type="AlphaFoldDB" id="A0A2U3LRU7"/>